<protein>
    <recommendedName>
        <fullName evidence="6 19">Adenosylcobinamide-GDP ribazoletransferase</fullName>
        <ecNumber evidence="5 19">2.7.8.26</ecNumber>
    </recommendedName>
    <alternativeName>
        <fullName evidence="16 19">Cobalamin synthase</fullName>
    </alternativeName>
    <alternativeName>
        <fullName evidence="15 19">Cobalamin-5'-phosphate synthase</fullName>
    </alternativeName>
</protein>
<feature type="transmembrane region" description="Helical" evidence="19">
    <location>
        <begin position="201"/>
        <end position="219"/>
    </location>
</feature>
<evidence type="ECO:0000256" key="19">
    <source>
        <dbReference type="HAMAP-Rule" id="MF_00719"/>
    </source>
</evidence>
<keyword evidence="9 19" id="KW-0808">Transferase</keyword>
<comment type="pathway">
    <text evidence="3 19">Cofactor biosynthesis; adenosylcobalamin biosynthesis; adenosylcobalamin from cob(II)yrinate a,c-diamide: step 7/7.</text>
</comment>
<dbReference type="EMBL" id="LVHI01000001">
    <property type="protein sequence ID" value="OAK57377.1"/>
    <property type="molecule type" value="Genomic_DNA"/>
</dbReference>
<feature type="transmembrane region" description="Helical" evidence="19">
    <location>
        <begin position="43"/>
        <end position="76"/>
    </location>
</feature>
<dbReference type="GO" id="GO:0009236">
    <property type="term" value="P:cobalamin biosynthetic process"/>
    <property type="evidence" value="ECO:0007669"/>
    <property type="project" value="UniProtKB-UniRule"/>
</dbReference>
<evidence type="ECO:0000256" key="2">
    <source>
        <dbReference type="ARBA" id="ARBA00004651"/>
    </source>
</evidence>
<dbReference type="PANTHER" id="PTHR34148:SF1">
    <property type="entry name" value="ADENOSYLCOBINAMIDE-GDP RIBAZOLETRANSFERASE"/>
    <property type="match status" value="1"/>
</dbReference>
<dbReference type="NCBIfam" id="NF001279">
    <property type="entry name" value="PRK00235.2-1"/>
    <property type="match status" value="1"/>
</dbReference>
<dbReference type="UniPathway" id="UPA00148">
    <property type="reaction ID" value="UER00238"/>
</dbReference>
<dbReference type="PANTHER" id="PTHR34148">
    <property type="entry name" value="ADENOSYLCOBINAMIDE-GDP RIBAZOLETRANSFERASE"/>
    <property type="match status" value="1"/>
</dbReference>
<evidence type="ECO:0000256" key="9">
    <source>
        <dbReference type="ARBA" id="ARBA00022679"/>
    </source>
</evidence>
<evidence type="ECO:0000256" key="11">
    <source>
        <dbReference type="ARBA" id="ARBA00022842"/>
    </source>
</evidence>
<keyword evidence="12 19" id="KW-1133">Transmembrane helix</keyword>
<evidence type="ECO:0000313" key="20">
    <source>
        <dbReference type="EMBL" id="OAK57377.1"/>
    </source>
</evidence>
<dbReference type="GO" id="GO:0005886">
    <property type="term" value="C:plasma membrane"/>
    <property type="evidence" value="ECO:0007669"/>
    <property type="project" value="UniProtKB-SubCell"/>
</dbReference>
<evidence type="ECO:0000256" key="16">
    <source>
        <dbReference type="ARBA" id="ARBA00032853"/>
    </source>
</evidence>
<evidence type="ECO:0000256" key="14">
    <source>
        <dbReference type="ARBA" id="ARBA00025228"/>
    </source>
</evidence>
<organism evidence="20 21">
    <name type="scientific">Rhodococcoides kyotonense</name>
    <dbReference type="NCBI Taxonomy" id="398843"/>
    <lineage>
        <taxon>Bacteria</taxon>
        <taxon>Bacillati</taxon>
        <taxon>Actinomycetota</taxon>
        <taxon>Actinomycetes</taxon>
        <taxon>Mycobacteriales</taxon>
        <taxon>Nocardiaceae</taxon>
        <taxon>Rhodococcoides</taxon>
    </lineage>
</organism>
<dbReference type="HAMAP" id="MF_00719">
    <property type="entry name" value="CobS"/>
    <property type="match status" value="1"/>
</dbReference>
<dbReference type="RefSeq" id="WP_068420600.1">
    <property type="nucleotide sequence ID" value="NZ_LVHI01000001.1"/>
</dbReference>
<accession>A0A177YP58</accession>
<feature type="transmembrane region" description="Helical" evidence="19">
    <location>
        <begin position="169"/>
        <end position="195"/>
    </location>
</feature>
<dbReference type="NCBIfam" id="TIGR00317">
    <property type="entry name" value="cobS"/>
    <property type="match status" value="1"/>
</dbReference>
<dbReference type="InterPro" id="IPR003805">
    <property type="entry name" value="CobS"/>
</dbReference>
<reference evidence="20 21" key="1">
    <citation type="submission" date="2016-03" db="EMBL/GenBank/DDBJ databases">
        <title>Genome sequence of Rhodococcus kyotonensis KB10.</title>
        <authorList>
            <person name="Jeong H."/>
            <person name="Hong C.E."/>
            <person name="Jo S.H."/>
            <person name="Park J.M."/>
        </authorList>
    </citation>
    <scope>NUCLEOTIDE SEQUENCE [LARGE SCALE GENOMIC DNA]</scope>
    <source>
        <strain evidence="20 21">KB10</strain>
    </source>
</reference>
<evidence type="ECO:0000256" key="7">
    <source>
        <dbReference type="ARBA" id="ARBA00022475"/>
    </source>
</evidence>
<evidence type="ECO:0000256" key="5">
    <source>
        <dbReference type="ARBA" id="ARBA00013200"/>
    </source>
</evidence>
<dbReference type="AlphaFoldDB" id="A0A177YP58"/>
<name>A0A177YP58_9NOCA</name>
<comment type="caution">
    <text evidence="20">The sequence shown here is derived from an EMBL/GenBank/DDBJ whole genome shotgun (WGS) entry which is preliminary data.</text>
</comment>
<evidence type="ECO:0000256" key="8">
    <source>
        <dbReference type="ARBA" id="ARBA00022573"/>
    </source>
</evidence>
<evidence type="ECO:0000256" key="4">
    <source>
        <dbReference type="ARBA" id="ARBA00010561"/>
    </source>
</evidence>
<evidence type="ECO:0000256" key="10">
    <source>
        <dbReference type="ARBA" id="ARBA00022692"/>
    </source>
</evidence>
<keyword evidence="21" id="KW-1185">Reference proteome</keyword>
<feature type="transmembrane region" description="Helical" evidence="19">
    <location>
        <begin position="138"/>
        <end position="157"/>
    </location>
</feature>
<evidence type="ECO:0000313" key="21">
    <source>
        <dbReference type="Proteomes" id="UP000077519"/>
    </source>
</evidence>
<evidence type="ECO:0000256" key="15">
    <source>
        <dbReference type="ARBA" id="ARBA00032605"/>
    </source>
</evidence>
<evidence type="ECO:0000256" key="17">
    <source>
        <dbReference type="ARBA" id="ARBA00048623"/>
    </source>
</evidence>
<dbReference type="GO" id="GO:0008818">
    <property type="term" value="F:cobalamin 5'-phosphate synthase activity"/>
    <property type="evidence" value="ECO:0007669"/>
    <property type="project" value="UniProtKB-UniRule"/>
</dbReference>
<dbReference type="EC" id="2.7.8.26" evidence="5 19"/>
<comment type="catalytic activity">
    <reaction evidence="18 19">
        <text>alpha-ribazole 5'-phosphate + adenosylcob(III)inamide-GDP = adenosylcob(III)alamin 5'-phosphate + GMP + H(+)</text>
        <dbReference type="Rhea" id="RHEA:23560"/>
        <dbReference type="ChEBI" id="CHEBI:15378"/>
        <dbReference type="ChEBI" id="CHEBI:57918"/>
        <dbReference type="ChEBI" id="CHEBI:58115"/>
        <dbReference type="ChEBI" id="CHEBI:60487"/>
        <dbReference type="ChEBI" id="CHEBI:60493"/>
        <dbReference type="EC" id="2.7.8.26"/>
    </reaction>
</comment>
<evidence type="ECO:0000256" key="1">
    <source>
        <dbReference type="ARBA" id="ARBA00001946"/>
    </source>
</evidence>
<keyword evidence="7 19" id="KW-1003">Cell membrane</keyword>
<keyword evidence="10 19" id="KW-0812">Transmembrane</keyword>
<evidence type="ECO:0000256" key="12">
    <source>
        <dbReference type="ARBA" id="ARBA00022989"/>
    </source>
</evidence>
<evidence type="ECO:0000256" key="6">
    <source>
        <dbReference type="ARBA" id="ARBA00015850"/>
    </source>
</evidence>
<feature type="transmembrane region" description="Helical" evidence="19">
    <location>
        <begin position="231"/>
        <end position="251"/>
    </location>
</feature>
<comment type="subcellular location">
    <subcellularLocation>
        <location evidence="2 19">Cell membrane</location>
        <topology evidence="2 19">Multi-pass membrane protein</topology>
    </subcellularLocation>
</comment>
<proteinExistence type="inferred from homology"/>
<comment type="cofactor">
    <cofactor evidence="1 19">
        <name>Mg(2+)</name>
        <dbReference type="ChEBI" id="CHEBI:18420"/>
    </cofactor>
</comment>
<keyword evidence="13 19" id="KW-0472">Membrane</keyword>
<keyword evidence="11 19" id="KW-0460">Magnesium</keyword>
<keyword evidence="8 19" id="KW-0169">Cobalamin biosynthesis</keyword>
<comment type="function">
    <text evidence="14 19">Joins adenosylcobinamide-GDP and alpha-ribazole to generate adenosylcobalamin (Ado-cobalamin). Also synthesizes adenosylcobalamin 5'-phosphate from adenosylcobinamide-GDP and alpha-ribazole 5'-phosphate.</text>
</comment>
<gene>
    <name evidence="19" type="primary">cobS</name>
    <name evidence="20" type="ORF">A3K89_00755</name>
</gene>
<evidence type="ECO:0000256" key="3">
    <source>
        <dbReference type="ARBA" id="ARBA00004663"/>
    </source>
</evidence>
<dbReference type="Pfam" id="PF02654">
    <property type="entry name" value="CobS"/>
    <property type="match status" value="1"/>
</dbReference>
<evidence type="ECO:0000256" key="18">
    <source>
        <dbReference type="ARBA" id="ARBA00049504"/>
    </source>
</evidence>
<comment type="catalytic activity">
    <reaction evidence="17 19">
        <text>alpha-ribazole + adenosylcob(III)inamide-GDP = adenosylcob(III)alamin + GMP + H(+)</text>
        <dbReference type="Rhea" id="RHEA:16049"/>
        <dbReference type="ChEBI" id="CHEBI:10329"/>
        <dbReference type="ChEBI" id="CHEBI:15378"/>
        <dbReference type="ChEBI" id="CHEBI:18408"/>
        <dbReference type="ChEBI" id="CHEBI:58115"/>
        <dbReference type="ChEBI" id="CHEBI:60487"/>
        <dbReference type="EC" id="2.7.8.26"/>
    </reaction>
</comment>
<evidence type="ECO:0000256" key="13">
    <source>
        <dbReference type="ARBA" id="ARBA00023136"/>
    </source>
</evidence>
<sequence>MRGALVGPALALSWLTVLPIRGPHRVDRAAAARAIASAPLVGLLLGLLVGGTLWLSIAASLSAILAGFLAVGALALATRGMHVDGLADTADGLGCYGPPERAREVMKSGGAGPFGVAAIVVVFALQATGFGALADRHAWWSVVLAAVVGRVCVVLACRRGFDAAPESGFGALVAGTQPPYTVAIWGVVALGLSIFAVDDRWWQGPLVVAAALAFTEATVRHCSRRFGGINGDVLGAAVEVTTALAVVGLLIGG</sequence>
<dbReference type="GO" id="GO:0051073">
    <property type="term" value="F:adenosylcobinamide-GDP ribazoletransferase activity"/>
    <property type="evidence" value="ECO:0007669"/>
    <property type="project" value="UniProtKB-UniRule"/>
</dbReference>
<comment type="similarity">
    <text evidence="4 19">Belongs to the CobS family.</text>
</comment>
<feature type="transmembrane region" description="Helical" evidence="19">
    <location>
        <begin position="111"/>
        <end position="132"/>
    </location>
</feature>
<dbReference type="Proteomes" id="UP000077519">
    <property type="component" value="Unassembled WGS sequence"/>
</dbReference>